<dbReference type="Gene3D" id="2.60.40.10">
    <property type="entry name" value="Immunoglobulins"/>
    <property type="match status" value="1"/>
</dbReference>
<evidence type="ECO:0000313" key="4">
    <source>
        <dbReference type="Proteomes" id="UP000261580"/>
    </source>
</evidence>
<proteinExistence type="inferred from homology"/>
<protein>
    <recommendedName>
        <fullName evidence="2">Transglutaminase N-terminal domain-containing protein</fullName>
    </recommendedName>
</protein>
<dbReference type="InterPro" id="IPR001102">
    <property type="entry name" value="Transglutaminase_N"/>
</dbReference>
<dbReference type="InterPro" id="IPR014756">
    <property type="entry name" value="Ig_E-set"/>
</dbReference>
<dbReference type="Bgee" id="ENSNBRG00000014544">
    <property type="expression patterns" value="Expressed in testis"/>
</dbReference>
<accession>A0A3Q4HEU4</accession>
<reference evidence="3" key="2">
    <citation type="submission" date="2025-09" db="UniProtKB">
        <authorList>
            <consortium name="Ensembl"/>
        </authorList>
    </citation>
    <scope>IDENTIFICATION</scope>
</reference>
<organism evidence="3 4">
    <name type="scientific">Neolamprologus brichardi</name>
    <name type="common">Fairy cichlid</name>
    <name type="synonym">Lamprologus brichardi</name>
    <dbReference type="NCBI Taxonomy" id="32507"/>
    <lineage>
        <taxon>Eukaryota</taxon>
        <taxon>Metazoa</taxon>
        <taxon>Chordata</taxon>
        <taxon>Craniata</taxon>
        <taxon>Vertebrata</taxon>
        <taxon>Euteleostomi</taxon>
        <taxon>Actinopterygii</taxon>
        <taxon>Neopterygii</taxon>
        <taxon>Teleostei</taxon>
        <taxon>Neoteleostei</taxon>
        <taxon>Acanthomorphata</taxon>
        <taxon>Ovalentaria</taxon>
        <taxon>Cichlomorphae</taxon>
        <taxon>Cichliformes</taxon>
        <taxon>Cichlidae</taxon>
        <taxon>African cichlids</taxon>
        <taxon>Pseudocrenilabrinae</taxon>
        <taxon>Lamprologini</taxon>
        <taxon>Neolamprologus</taxon>
    </lineage>
</organism>
<dbReference type="Proteomes" id="UP000261580">
    <property type="component" value="Unassembled WGS sequence"/>
</dbReference>
<reference evidence="3" key="1">
    <citation type="submission" date="2025-08" db="UniProtKB">
        <authorList>
            <consortium name="Ensembl"/>
        </authorList>
    </citation>
    <scope>IDENTIFICATION</scope>
</reference>
<keyword evidence="4" id="KW-1185">Reference proteome</keyword>
<name>A0A3Q4HEU4_NEOBR</name>
<dbReference type="GO" id="GO:0007399">
    <property type="term" value="P:nervous system development"/>
    <property type="evidence" value="ECO:0007669"/>
    <property type="project" value="UniProtKB-ARBA"/>
</dbReference>
<sequence>MGSVLIAKWNLILFFLPGVRFDLKVIHILSRSRFGNILYPCDQLIVRRGQPFTVKVELTQPVNPDLYPLTITAETGWSVIIQ</sequence>
<feature type="domain" description="Transglutaminase N-terminal" evidence="2">
    <location>
        <begin position="39"/>
        <end position="76"/>
    </location>
</feature>
<comment type="similarity">
    <text evidence="1">Belongs to the transglutaminase superfamily. Transglutaminase family.</text>
</comment>
<dbReference type="Pfam" id="PF00868">
    <property type="entry name" value="Transglut_N"/>
    <property type="match status" value="1"/>
</dbReference>
<evidence type="ECO:0000256" key="1">
    <source>
        <dbReference type="ARBA" id="ARBA00005968"/>
    </source>
</evidence>
<dbReference type="SUPFAM" id="SSF81296">
    <property type="entry name" value="E set domains"/>
    <property type="match status" value="1"/>
</dbReference>
<evidence type="ECO:0000313" key="3">
    <source>
        <dbReference type="Ensembl" id="ENSNBRP00000018863.1"/>
    </source>
</evidence>
<dbReference type="InterPro" id="IPR013783">
    <property type="entry name" value="Ig-like_fold"/>
</dbReference>
<dbReference type="Ensembl" id="ENSNBRT00000019367.1">
    <property type="protein sequence ID" value="ENSNBRP00000018863.1"/>
    <property type="gene ID" value="ENSNBRG00000014544.1"/>
</dbReference>
<dbReference type="AlphaFoldDB" id="A0A3Q4HEU4"/>
<evidence type="ECO:0000259" key="2">
    <source>
        <dbReference type="Pfam" id="PF00868"/>
    </source>
</evidence>